<comment type="caution">
    <text evidence="1">The sequence shown here is derived from an EMBL/GenBank/DDBJ whole genome shotgun (WGS) entry which is preliminary data.</text>
</comment>
<accession>A0AAE1GRT0</accession>
<reference evidence="1" key="2">
    <citation type="journal article" date="2023" name="BMC Genomics">
        <title>Pest status, molecular evolution, and epigenetic factors derived from the genome assembly of Frankliniella fusca, a thysanopteran phytovirus vector.</title>
        <authorList>
            <person name="Catto M.A."/>
            <person name="Labadie P.E."/>
            <person name="Jacobson A.L."/>
            <person name="Kennedy G.G."/>
            <person name="Srinivasan R."/>
            <person name="Hunt B.G."/>
        </authorList>
    </citation>
    <scope>NUCLEOTIDE SEQUENCE</scope>
    <source>
        <strain evidence="1">PL_HMW_Pooled</strain>
    </source>
</reference>
<feature type="non-terminal residue" evidence="1">
    <location>
        <position position="1"/>
    </location>
</feature>
<protein>
    <submittedName>
        <fullName evidence="1">DNA-directed DNA polymerase</fullName>
    </submittedName>
</protein>
<keyword evidence="2" id="KW-1185">Reference proteome</keyword>
<name>A0AAE1GRT0_9NEOP</name>
<keyword evidence="1" id="KW-0808">Transferase</keyword>
<dbReference type="EMBL" id="JAHWGI010000017">
    <property type="protein sequence ID" value="KAK3907748.1"/>
    <property type="molecule type" value="Genomic_DNA"/>
</dbReference>
<dbReference type="AlphaFoldDB" id="A0AAE1GRT0"/>
<gene>
    <name evidence="1" type="ORF">KUF71_018384</name>
</gene>
<reference evidence="1" key="1">
    <citation type="submission" date="2021-07" db="EMBL/GenBank/DDBJ databases">
        <authorList>
            <person name="Catto M.A."/>
            <person name="Jacobson A."/>
            <person name="Kennedy G."/>
            <person name="Labadie P."/>
            <person name="Hunt B.G."/>
            <person name="Srinivasan R."/>
        </authorList>
    </citation>
    <scope>NUCLEOTIDE SEQUENCE</scope>
    <source>
        <strain evidence="1">PL_HMW_Pooled</strain>
        <tissue evidence="1">Head</tissue>
    </source>
</reference>
<dbReference type="Proteomes" id="UP001219518">
    <property type="component" value="Unassembled WGS sequence"/>
</dbReference>
<sequence length="75" mass="8625">GRGLPIFQFLKKISFKKLNLRCCTIFSVRAPTMMHIPSPFYPCKQGRKKSRHFFRFGGKCQVGQSSCIAEDSRLL</sequence>
<proteinExistence type="predicted"/>
<keyword evidence="1" id="KW-0548">Nucleotidyltransferase</keyword>
<evidence type="ECO:0000313" key="1">
    <source>
        <dbReference type="EMBL" id="KAK3907748.1"/>
    </source>
</evidence>
<organism evidence="1 2">
    <name type="scientific">Frankliniella fusca</name>
    <dbReference type="NCBI Taxonomy" id="407009"/>
    <lineage>
        <taxon>Eukaryota</taxon>
        <taxon>Metazoa</taxon>
        <taxon>Ecdysozoa</taxon>
        <taxon>Arthropoda</taxon>
        <taxon>Hexapoda</taxon>
        <taxon>Insecta</taxon>
        <taxon>Pterygota</taxon>
        <taxon>Neoptera</taxon>
        <taxon>Paraneoptera</taxon>
        <taxon>Thysanoptera</taxon>
        <taxon>Terebrantia</taxon>
        <taxon>Thripoidea</taxon>
        <taxon>Thripidae</taxon>
        <taxon>Frankliniella</taxon>
    </lineage>
</organism>
<dbReference type="GO" id="GO:0003887">
    <property type="term" value="F:DNA-directed DNA polymerase activity"/>
    <property type="evidence" value="ECO:0007669"/>
    <property type="project" value="UniProtKB-KW"/>
</dbReference>
<keyword evidence="1" id="KW-0239">DNA-directed DNA polymerase</keyword>
<evidence type="ECO:0000313" key="2">
    <source>
        <dbReference type="Proteomes" id="UP001219518"/>
    </source>
</evidence>